<dbReference type="PANTHER" id="PTHR43369:SF2">
    <property type="entry name" value="PHOSPHORIBOSYLGLYCINAMIDE FORMYLTRANSFERASE"/>
    <property type="match status" value="1"/>
</dbReference>
<protein>
    <recommendedName>
        <fullName evidence="2">phosphoribosylglycinamide formyltransferase 1</fullName>
        <ecNumber evidence="2">2.1.2.2</ecNumber>
    </recommendedName>
</protein>
<dbReference type="PANTHER" id="PTHR43369">
    <property type="entry name" value="PHOSPHORIBOSYLGLYCINAMIDE FORMYLTRANSFERASE"/>
    <property type="match status" value="1"/>
</dbReference>
<dbReference type="Proteomes" id="UP000034923">
    <property type="component" value="Unassembled WGS sequence"/>
</dbReference>
<comment type="pathway">
    <text evidence="1">Purine metabolism; IMP biosynthesis via de novo pathway; N(2)-formyl-N(1)-(5-phospho-D-ribosyl)glycinamide from N(1)-(5-phospho-D-ribosyl)glycinamide (10-formyl THF route): step 1/1.</text>
</comment>
<evidence type="ECO:0000256" key="3">
    <source>
        <dbReference type="ARBA" id="ARBA00022679"/>
    </source>
</evidence>
<dbReference type="EMBL" id="LBQE01000013">
    <property type="protein sequence ID" value="KKP72089.1"/>
    <property type="molecule type" value="Genomic_DNA"/>
</dbReference>
<evidence type="ECO:0000313" key="7">
    <source>
        <dbReference type="Proteomes" id="UP000034923"/>
    </source>
</evidence>
<dbReference type="AlphaFoldDB" id="A0A0G0BRM9"/>
<reference evidence="6 7" key="1">
    <citation type="journal article" date="2015" name="Nature">
        <title>rRNA introns, odd ribosomes, and small enigmatic genomes across a large radiation of phyla.</title>
        <authorList>
            <person name="Brown C.T."/>
            <person name="Hug L.A."/>
            <person name="Thomas B.C."/>
            <person name="Sharon I."/>
            <person name="Castelle C.J."/>
            <person name="Singh A."/>
            <person name="Wilkins M.J."/>
            <person name="Williams K.H."/>
            <person name="Banfield J.F."/>
        </authorList>
    </citation>
    <scope>NUCLEOTIDE SEQUENCE [LARGE SCALE GENOMIC DNA]</scope>
</reference>
<name>A0A0G0BRM9_9BACT</name>
<comment type="caution">
    <text evidence="6">The sequence shown here is derived from an EMBL/GenBank/DDBJ whole genome shotgun (WGS) entry which is preliminary data.</text>
</comment>
<dbReference type="GO" id="GO:0005737">
    <property type="term" value="C:cytoplasm"/>
    <property type="evidence" value="ECO:0007669"/>
    <property type="project" value="TreeGrafter"/>
</dbReference>
<sequence>MRIALLISGEGTTMETIIKATQNDTLKNVNPVLVIASKENASGLIKAKNLGISEKNILVINPKNFKTGEEFGEKIIKECKERNVDFIGQYGWLVKTPENVCETFKERIINQHPGPLDNGRPDFGGAGMYGKRVHEARLEFVRRTNHDFWTEATSHRVTSKFDEGTILKIKRVPIFPGDTAEILQARMLPIEHEIQIEILKDFSEGKEKEFYRDLSLIRKEEENILEESKELAKKMYPNG</sequence>
<evidence type="ECO:0000256" key="2">
    <source>
        <dbReference type="ARBA" id="ARBA00012254"/>
    </source>
</evidence>
<gene>
    <name evidence="6" type="ORF">UR70_C0013G0002</name>
</gene>
<feature type="domain" description="Formyl transferase N-terminal" evidence="5">
    <location>
        <begin position="1"/>
        <end position="197"/>
    </location>
</feature>
<keyword evidence="4" id="KW-0658">Purine biosynthesis</keyword>
<dbReference type="Gene3D" id="3.40.50.170">
    <property type="entry name" value="Formyl transferase, N-terminal domain"/>
    <property type="match status" value="1"/>
</dbReference>
<dbReference type="GO" id="GO:0006189">
    <property type="term" value="P:'de novo' IMP biosynthetic process"/>
    <property type="evidence" value="ECO:0007669"/>
    <property type="project" value="TreeGrafter"/>
</dbReference>
<evidence type="ECO:0000256" key="1">
    <source>
        <dbReference type="ARBA" id="ARBA00005054"/>
    </source>
</evidence>
<evidence type="ECO:0000259" key="5">
    <source>
        <dbReference type="Pfam" id="PF00551"/>
    </source>
</evidence>
<accession>A0A0G0BRM9</accession>
<evidence type="ECO:0000313" key="6">
    <source>
        <dbReference type="EMBL" id="KKP72089.1"/>
    </source>
</evidence>
<dbReference type="InterPro" id="IPR002376">
    <property type="entry name" value="Formyl_transf_N"/>
</dbReference>
<dbReference type="InterPro" id="IPR036477">
    <property type="entry name" value="Formyl_transf_N_sf"/>
</dbReference>
<dbReference type="Pfam" id="PF00551">
    <property type="entry name" value="Formyl_trans_N"/>
    <property type="match status" value="1"/>
</dbReference>
<evidence type="ECO:0000256" key="4">
    <source>
        <dbReference type="ARBA" id="ARBA00022755"/>
    </source>
</evidence>
<keyword evidence="3 6" id="KW-0808">Transferase</keyword>
<dbReference type="SUPFAM" id="SSF53328">
    <property type="entry name" value="Formyltransferase"/>
    <property type="match status" value="1"/>
</dbReference>
<dbReference type="GO" id="GO:0004644">
    <property type="term" value="F:phosphoribosylglycinamide formyltransferase activity"/>
    <property type="evidence" value="ECO:0007669"/>
    <property type="project" value="UniProtKB-EC"/>
</dbReference>
<dbReference type="EC" id="2.1.2.2" evidence="2"/>
<organism evidence="6 7">
    <name type="scientific">Candidatus Nomurabacteria bacterium GW2011_GWB1_35_20</name>
    <dbReference type="NCBI Taxonomy" id="1618740"/>
    <lineage>
        <taxon>Bacteria</taxon>
        <taxon>Candidatus Nomuraibacteriota</taxon>
    </lineage>
</organism>
<proteinExistence type="predicted"/>